<comment type="similarity">
    <text evidence="2">Belongs to the asparagine synthetase family.</text>
</comment>
<evidence type="ECO:0000256" key="1">
    <source>
        <dbReference type="ARBA" id="ARBA00005187"/>
    </source>
</evidence>
<dbReference type="PROSITE" id="PS51278">
    <property type="entry name" value="GATASE_TYPE_2"/>
    <property type="match status" value="1"/>
</dbReference>
<evidence type="ECO:0000256" key="2">
    <source>
        <dbReference type="ARBA" id="ARBA00005752"/>
    </source>
</evidence>
<keyword evidence="6 8" id="KW-0315">Glutamine amidotransferase</keyword>
<evidence type="ECO:0000256" key="4">
    <source>
        <dbReference type="ARBA" id="ARBA00022741"/>
    </source>
</evidence>
<dbReference type="InterPro" id="IPR006426">
    <property type="entry name" value="Asn_synth_AEB"/>
</dbReference>
<comment type="catalytic activity">
    <reaction evidence="7">
        <text>L-aspartate + L-glutamine + ATP + H2O = L-asparagine + L-glutamate + AMP + diphosphate + H(+)</text>
        <dbReference type="Rhea" id="RHEA:12228"/>
        <dbReference type="ChEBI" id="CHEBI:15377"/>
        <dbReference type="ChEBI" id="CHEBI:15378"/>
        <dbReference type="ChEBI" id="CHEBI:29985"/>
        <dbReference type="ChEBI" id="CHEBI:29991"/>
        <dbReference type="ChEBI" id="CHEBI:30616"/>
        <dbReference type="ChEBI" id="CHEBI:33019"/>
        <dbReference type="ChEBI" id="CHEBI:58048"/>
        <dbReference type="ChEBI" id="CHEBI:58359"/>
        <dbReference type="ChEBI" id="CHEBI:456215"/>
        <dbReference type="EC" id="6.3.5.4"/>
    </reaction>
</comment>
<name>A0A1F5YI18_9BACT</name>
<evidence type="ECO:0000256" key="9">
    <source>
        <dbReference type="PIRSR" id="PIRSR001589-2"/>
    </source>
</evidence>
<evidence type="ECO:0000256" key="7">
    <source>
        <dbReference type="ARBA" id="ARBA00048741"/>
    </source>
</evidence>
<dbReference type="GO" id="GO:0005524">
    <property type="term" value="F:ATP binding"/>
    <property type="evidence" value="ECO:0007669"/>
    <property type="project" value="UniProtKB-KW"/>
</dbReference>
<dbReference type="CDD" id="cd01991">
    <property type="entry name" value="Asn_synthase_B_C"/>
    <property type="match status" value="1"/>
</dbReference>
<comment type="caution">
    <text evidence="12">The sequence shown here is derived from an EMBL/GenBank/DDBJ whole genome shotgun (WGS) entry which is preliminary data.</text>
</comment>
<sequence>MCGLVGKIFFNTNRIQINKEITQIKDSLHKLQHRGPDGQGYAIDHNVWLGSTRLSIIDLSKKGIQPIKNENSTIFLVFNGEIYNYKDLKEKYLIKHKFRSDTDSEVLIHLYEEFGVDCVRMLRGMFAFCIWDSNRNLMFLARDRLGKKPLKYYFNSKFFVFASELKAFIDWPEIPKEIDYSAVDEFLTYSYVPTPKTGFKNIYKLPPASYMVVSPNGKITIEKYWDIDFSDKLKLTENEWQEKLLNKLKDSIKLRLQSDVTLGIHLSGGIDSSLITALASQLSSKKVKTFTVGFGKEDNQDFYYANLVAAKYHTEHYQINVKPDFNNILPELTYYFEEPFGDPSSVPTYLLMKESKKYITVALNGDGGDENFAGYSRYLFLQFFNLLKILPIKKQMVWLLKLLYRYSENRDLIILAKYLNFPFGREEKFYDNLMDNNLYGQNAYQADFKKKIINSRKGTLLSEIFRSADKSWGRTDKLSYTDIRSYLPDYLLVKADIASMSQGVEVRSPLLDHQFMELTAKMPANFKLKFLKSKYIFKKMAAAYLPPEIVQRWKKGFLPPLKKWLSEKKFLLNEFNQKQFSDFGIFTDSFLNKIVEEHFDHQADHRYLMWNILILKNWLATWFGEKKKIY</sequence>
<evidence type="ECO:0000256" key="10">
    <source>
        <dbReference type="PIRSR" id="PIRSR001589-3"/>
    </source>
</evidence>
<feature type="site" description="Important for beta-aspartyl-AMP intermediate formation" evidence="10">
    <location>
        <position position="366"/>
    </location>
</feature>
<dbReference type="Gene3D" id="3.40.50.620">
    <property type="entry name" value="HUPs"/>
    <property type="match status" value="1"/>
</dbReference>
<dbReference type="EC" id="6.3.5.4" evidence="3"/>
<dbReference type="Pfam" id="PF13537">
    <property type="entry name" value="GATase_7"/>
    <property type="match status" value="1"/>
</dbReference>
<dbReference type="GO" id="GO:0006529">
    <property type="term" value="P:asparagine biosynthetic process"/>
    <property type="evidence" value="ECO:0007669"/>
    <property type="project" value="UniProtKB-KW"/>
</dbReference>
<organism evidence="12 13">
    <name type="scientific">Candidatus Gottesmanbacteria bacterium RBG_16_38_7b</name>
    <dbReference type="NCBI Taxonomy" id="1798372"/>
    <lineage>
        <taxon>Bacteria</taxon>
        <taxon>Candidatus Gottesmaniibacteriota</taxon>
    </lineage>
</organism>
<dbReference type="PANTHER" id="PTHR43284">
    <property type="entry name" value="ASPARAGINE SYNTHETASE (GLUTAMINE-HYDROLYZING)"/>
    <property type="match status" value="1"/>
</dbReference>
<evidence type="ECO:0000256" key="3">
    <source>
        <dbReference type="ARBA" id="ARBA00012737"/>
    </source>
</evidence>
<dbReference type="AlphaFoldDB" id="A0A1F5YI18"/>
<evidence type="ECO:0000313" key="13">
    <source>
        <dbReference type="Proteomes" id="UP000177396"/>
    </source>
</evidence>
<dbReference type="InterPro" id="IPR017932">
    <property type="entry name" value="GATase_2_dom"/>
</dbReference>
<dbReference type="EMBL" id="MFJB01000050">
    <property type="protein sequence ID" value="OGF99794.1"/>
    <property type="molecule type" value="Genomic_DNA"/>
</dbReference>
<feature type="active site" description="For GATase activity" evidence="8">
    <location>
        <position position="2"/>
    </location>
</feature>
<dbReference type="GO" id="GO:0005829">
    <property type="term" value="C:cytosol"/>
    <property type="evidence" value="ECO:0007669"/>
    <property type="project" value="TreeGrafter"/>
</dbReference>
<dbReference type="InterPro" id="IPR033738">
    <property type="entry name" value="AsnB_N"/>
</dbReference>
<reference evidence="12 13" key="1">
    <citation type="journal article" date="2016" name="Nat. Commun.">
        <title>Thousands of microbial genomes shed light on interconnected biogeochemical processes in an aquifer system.</title>
        <authorList>
            <person name="Anantharaman K."/>
            <person name="Brown C.T."/>
            <person name="Hug L.A."/>
            <person name="Sharon I."/>
            <person name="Castelle C.J."/>
            <person name="Probst A.J."/>
            <person name="Thomas B.C."/>
            <person name="Singh A."/>
            <person name="Wilkins M.J."/>
            <person name="Karaoz U."/>
            <person name="Brodie E.L."/>
            <person name="Williams K.H."/>
            <person name="Hubbard S.S."/>
            <person name="Banfield J.F."/>
        </authorList>
    </citation>
    <scope>NUCLEOTIDE SEQUENCE [LARGE SCALE GENOMIC DNA]</scope>
</reference>
<accession>A0A1F5YI18</accession>
<evidence type="ECO:0000259" key="11">
    <source>
        <dbReference type="PROSITE" id="PS51278"/>
    </source>
</evidence>
<gene>
    <name evidence="12" type="ORF">A2153_04010</name>
</gene>
<evidence type="ECO:0000256" key="8">
    <source>
        <dbReference type="PIRSR" id="PIRSR001589-1"/>
    </source>
</evidence>
<evidence type="ECO:0000313" key="12">
    <source>
        <dbReference type="EMBL" id="OGF99794.1"/>
    </source>
</evidence>
<feature type="domain" description="Glutamine amidotransferase type-2" evidence="11">
    <location>
        <begin position="2"/>
        <end position="216"/>
    </location>
</feature>
<evidence type="ECO:0000256" key="6">
    <source>
        <dbReference type="ARBA" id="ARBA00022962"/>
    </source>
</evidence>
<dbReference type="InterPro" id="IPR029055">
    <property type="entry name" value="Ntn_hydrolases_N"/>
</dbReference>
<keyword evidence="8" id="KW-0028">Amino-acid biosynthesis</keyword>
<protein>
    <recommendedName>
        <fullName evidence="3">asparagine synthase (glutamine-hydrolyzing)</fullName>
        <ecNumber evidence="3">6.3.5.4</ecNumber>
    </recommendedName>
</protein>
<dbReference type="InterPro" id="IPR014729">
    <property type="entry name" value="Rossmann-like_a/b/a_fold"/>
</dbReference>
<dbReference type="GO" id="GO:0004066">
    <property type="term" value="F:asparagine synthase (glutamine-hydrolyzing) activity"/>
    <property type="evidence" value="ECO:0007669"/>
    <property type="project" value="UniProtKB-EC"/>
</dbReference>
<dbReference type="SUPFAM" id="SSF56235">
    <property type="entry name" value="N-terminal nucleophile aminohydrolases (Ntn hydrolases)"/>
    <property type="match status" value="1"/>
</dbReference>
<dbReference type="Proteomes" id="UP000177396">
    <property type="component" value="Unassembled WGS sequence"/>
</dbReference>
<dbReference type="CDD" id="cd00712">
    <property type="entry name" value="AsnB"/>
    <property type="match status" value="1"/>
</dbReference>
<dbReference type="SUPFAM" id="SSF52402">
    <property type="entry name" value="Adenine nucleotide alpha hydrolases-like"/>
    <property type="match status" value="1"/>
</dbReference>
<dbReference type="PANTHER" id="PTHR43284:SF1">
    <property type="entry name" value="ASPARAGINE SYNTHETASE"/>
    <property type="match status" value="1"/>
</dbReference>
<proteinExistence type="inferred from homology"/>
<dbReference type="Gene3D" id="3.60.20.10">
    <property type="entry name" value="Glutamine Phosphoribosylpyrophosphate, subunit 1, domain 1"/>
    <property type="match status" value="1"/>
</dbReference>
<keyword evidence="4 9" id="KW-0547">Nucleotide-binding</keyword>
<keyword evidence="8" id="KW-0061">Asparagine biosynthesis</keyword>
<dbReference type="Pfam" id="PF00733">
    <property type="entry name" value="Asn_synthase"/>
    <property type="match status" value="1"/>
</dbReference>
<dbReference type="NCBIfam" id="TIGR01536">
    <property type="entry name" value="asn_synth_AEB"/>
    <property type="match status" value="1"/>
</dbReference>
<evidence type="ECO:0000256" key="5">
    <source>
        <dbReference type="ARBA" id="ARBA00022840"/>
    </source>
</evidence>
<keyword evidence="5 9" id="KW-0067">ATP-binding</keyword>
<feature type="binding site" evidence="9">
    <location>
        <position position="103"/>
    </location>
    <ligand>
        <name>L-glutamine</name>
        <dbReference type="ChEBI" id="CHEBI:58359"/>
    </ligand>
</feature>
<dbReference type="InterPro" id="IPR051786">
    <property type="entry name" value="ASN_synthetase/amidase"/>
</dbReference>
<feature type="binding site" evidence="9">
    <location>
        <position position="292"/>
    </location>
    <ligand>
        <name>ATP</name>
        <dbReference type="ChEBI" id="CHEBI:30616"/>
    </ligand>
</feature>
<dbReference type="InterPro" id="IPR001962">
    <property type="entry name" value="Asn_synthase"/>
</dbReference>
<dbReference type="PIRSF" id="PIRSF001589">
    <property type="entry name" value="Asn_synthetase_glu-h"/>
    <property type="match status" value="1"/>
</dbReference>
<comment type="pathway">
    <text evidence="1">Amino-acid biosynthesis; L-asparagine biosynthesis; L-asparagine from L-aspartate (L-Gln route): step 1/1.</text>
</comment>